<feature type="compositionally biased region" description="Polar residues" evidence="1">
    <location>
        <begin position="155"/>
        <end position="170"/>
    </location>
</feature>
<feature type="compositionally biased region" description="Basic residues" evidence="1">
    <location>
        <begin position="25"/>
        <end position="40"/>
    </location>
</feature>
<feature type="region of interest" description="Disordered" evidence="1">
    <location>
        <begin position="330"/>
        <end position="389"/>
    </location>
</feature>
<feature type="compositionally biased region" description="Polar residues" evidence="1">
    <location>
        <begin position="351"/>
        <end position="360"/>
    </location>
</feature>
<dbReference type="InterPro" id="IPR039775">
    <property type="entry name" value="PHTF1/2"/>
</dbReference>
<evidence type="ECO:0000256" key="1">
    <source>
        <dbReference type="SAM" id="MobiDB-lite"/>
    </source>
</evidence>
<feature type="transmembrane region" description="Helical" evidence="2">
    <location>
        <begin position="568"/>
        <end position="591"/>
    </location>
</feature>
<sequence length="802" mass="89456">MMMMLLLSIIHTQIVSTNPGPIKSPPKRLRRNARRRRRPSIARSRNQSDSKLGDQANSTNKESEKYFQRTRVRITQSDTKDSSIRRRVVAWESPVHVTTTLSIETNTQSSKANGVIDADALNLRTTEEFISAEVSDTLIQNDCETLKLFSVMKPGTSSTDAEVAPANNQECDVPEPTTPLDDDGFESLNGNGSSENGEDLSQRGNSEEPIFDSNQSTPVKQSSGNESLPGTKYFDAEIENGIGCLNVKTTFTAIPDNKDCDNGPITINYTVGNDDDQIIKETNTRRDSDIRKAWVHEVLENRSPATVIIEKPILNNSDTDTDTLETLMNSNSSLLRRRGSQRRTIDDSPFRSLSSNTNCPETPEGVRRSHRESSGDTEEEGDCDTVSTPGTVGSCCPHLNETPPSVNEWIGVTTNSEECSYSSELEETDSQYEHSNADLVDHPFAWEFGSNTVLSPSCAASDRVSCTIWDHREIKKADLSVLDISSTIIARVEGMPETCDYFYGGIVLSILLALIPAVCRLCRLTIDNNHLDDHLSVFDLLALVSEKMSGSFAILIDMGFGESSTTRVIHMVSLLQRIVLSSLFFFLLAIAERVFKQRFLYAKLFSHLTSSRRARKSELPHFRLNKVRNIKTWLSIRSYLKKRGPQRSVDVIVSAACLITLLLLSFLSVELLRDSVHLHSQCNVEAFAWSLALGMFLLRFMTLGTKINQKYRNLSVLITEQINLYLQIEQKPNNKEELMVANSVLKLAADLLKELESPFKISGLSANPILYTITKVVILSALSGILSEMLGFKLKLHKIKLK</sequence>
<dbReference type="PANTHER" id="PTHR12680">
    <property type="entry name" value="PUTATIVE HOMEODOMAIN TRANSCRIPTION FACTOR PHTF"/>
    <property type="match status" value="1"/>
</dbReference>
<feature type="chain" id="PRO_5027032000" evidence="3">
    <location>
        <begin position="18"/>
        <end position="802"/>
    </location>
</feature>
<dbReference type="GO" id="GO:0005783">
    <property type="term" value="C:endoplasmic reticulum"/>
    <property type="evidence" value="ECO:0007669"/>
    <property type="project" value="InterPro"/>
</dbReference>
<name>A0A6M2E0B7_XENCH</name>
<evidence type="ECO:0000256" key="3">
    <source>
        <dbReference type="SAM" id="SignalP"/>
    </source>
</evidence>
<keyword evidence="2" id="KW-0472">Membrane</keyword>
<accession>A0A6M2E0B7</accession>
<dbReference type="EMBL" id="GIIL01008216">
    <property type="protein sequence ID" value="NOV51942.1"/>
    <property type="molecule type" value="Transcribed_RNA"/>
</dbReference>
<feature type="region of interest" description="Disordered" evidence="1">
    <location>
        <begin position="155"/>
        <end position="231"/>
    </location>
</feature>
<organism evidence="4">
    <name type="scientific">Xenopsylla cheopis</name>
    <name type="common">Oriental rat flea</name>
    <name type="synonym">Pulex cheopis</name>
    <dbReference type="NCBI Taxonomy" id="163159"/>
    <lineage>
        <taxon>Eukaryota</taxon>
        <taxon>Metazoa</taxon>
        <taxon>Ecdysozoa</taxon>
        <taxon>Arthropoda</taxon>
        <taxon>Hexapoda</taxon>
        <taxon>Insecta</taxon>
        <taxon>Pterygota</taxon>
        <taxon>Neoptera</taxon>
        <taxon>Endopterygota</taxon>
        <taxon>Siphonaptera</taxon>
        <taxon>Pulicidae</taxon>
        <taxon>Xenopsyllinae</taxon>
        <taxon>Xenopsylla</taxon>
    </lineage>
</organism>
<reference evidence="4" key="1">
    <citation type="submission" date="2020-03" db="EMBL/GenBank/DDBJ databases">
        <title>Transcriptomic Profiling of the Digestive Tract of the Rat Flea, Xenopsylla cheopis, Following Blood Feeding and Infection with Yersinia pestis.</title>
        <authorList>
            <person name="Bland D.M."/>
            <person name="Martens C.A."/>
            <person name="Virtaneva K."/>
            <person name="Kanakabandi K."/>
            <person name="Long D."/>
            <person name="Rosenke R."/>
            <person name="Saturday G.A."/>
            <person name="Hoyt F.H."/>
            <person name="Bruno D.P."/>
            <person name="Ribeiro J.M.C."/>
            <person name="Hinnebusch J."/>
        </authorList>
    </citation>
    <scope>NUCLEOTIDE SEQUENCE</scope>
</reference>
<dbReference type="AlphaFoldDB" id="A0A6M2E0B7"/>
<feature type="compositionally biased region" description="Polar residues" evidence="1">
    <location>
        <begin position="212"/>
        <end position="228"/>
    </location>
</feature>
<keyword evidence="4" id="KW-0371">Homeobox</keyword>
<keyword evidence="4" id="KW-0238">DNA-binding</keyword>
<feature type="signal peptide" evidence="3">
    <location>
        <begin position="1"/>
        <end position="17"/>
    </location>
</feature>
<evidence type="ECO:0000256" key="2">
    <source>
        <dbReference type="SAM" id="Phobius"/>
    </source>
</evidence>
<evidence type="ECO:0000313" key="4">
    <source>
        <dbReference type="EMBL" id="NOV51942.1"/>
    </source>
</evidence>
<dbReference type="GO" id="GO:0003677">
    <property type="term" value="F:DNA binding"/>
    <property type="evidence" value="ECO:0007669"/>
    <property type="project" value="UniProtKB-KW"/>
</dbReference>
<feature type="region of interest" description="Disordered" evidence="1">
    <location>
        <begin position="16"/>
        <end position="66"/>
    </location>
</feature>
<dbReference type="PANTHER" id="PTHR12680:SF6">
    <property type="entry name" value="PROTEIN PHTF"/>
    <property type="match status" value="1"/>
</dbReference>
<keyword evidence="2" id="KW-0812">Transmembrane</keyword>
<proteinExistence type="predicted"/>
<keyword evidence="3" id="KW-0732">Signal</keyword>
<feature type="transmembrane region" description="Helical" evidence="2">
    <location>
        <begin position="649"/>
        <end position="667"/>
    </location>
</feature>
<protein>
    <submittedName>
        <fullName evidence="4">Putative homeodomain transcription factor isoform x3</fullName>
    </submittedName>
</protein>
<keyword evidence="2" id="KW-1133">Transmembrane helix</keyword>
<feature type="compositionally biased region" description="Basic and acidic residues" evidence="1">
    <location>
        <begin position="364"/>
        <end position="374"/>
    </location>
</feature>
<feature type="transmembrane region" description="Helical" evidence="2">
    <location>
        <begin position="687"/>
        <end position="705"/>
    </location>
</feature>